<keyword evidence="2" id="KW-1185">Reference proteome</keyword>
<dbReference type="RefSeq" id="WP_100609083.1">
    <property type="nucleotide sequence ID" value="NZ_CP024962.1"/>
</dbReference>
<name>A0A2K8NTN9_9MOLU</name>
<dbReference type="SUPFAM" id="SSF55729">
    <property type="entry name" value="Acyl-CoA N-acyltransferases (Nat)"/>
    <property type="match status" value="1"/>
</dbReference>
<evidence type="ECO:0000313" key="1">
    <source>
        <dbReference type="EMBL" id="ATZ16121.1"/>
    </source>
</evidence>
<gene>
    <name evidence="1" type="ORF">EFREU_v1c00940</name>
</gene>
<accession>A0A2K8NTN9</accession>
<evidence type="ECO:0000313" key="2">
    <source>
        <dbReference type="Proteomes" id="UP000232222"/>
    </source>
</evidence>
<protein>
    <submittedName>
        <fullName evidence="1">Uncharacterized protein</fullName>
    </submittedName>
</protein>
<dbReference type="InterPro" id="IPR016181">
    <property type="entry name" value="Acyl_CoA_acyltransferase"/>
</dbReference>
<reference evidence="1 2" key="1">
    <citation type="submission" date="2017-11" db="EMBL/GenBank/DDBJ databases">
        <title>Genome sequence of Entomoplasma freundtii BARC 318 (ATCC 51999).</title>
        <authorList>
            <person name="Lo W.-S."/>
            <person name="Gasparich G.E."/>
            <person name="Kuo C.-H."/>
        </authorList>
    </citation>
    <scope>NUCLEOTIDE SEQUENCE [LARGE SCALE GENOMIC DNA]</scope>
    <source>
        <strain evidence="1 2">BARC 318</strain>
    </source>
</reference>
<dbReference type="KEGG" id="efr:EFREU_v1c00940"/>
<organism evidence="1 2">
    <name type="scientific">Entomoplasma freundtii</name>
    <dbReference type="NCBI Taxonomy" id="74700"/>
    <lineage>
        <taxon>Bacteria</taxon>
        <taxon>Bacillati</taxon>
        <taxon>Mycoplasmatota</taxon>
        <taxon>Mollicutes</taxon>
        <taxon>Entomoplasmatales</taxon>
        <taxon>Entomoplasmataceae</taxon>
        <taxon>Entomoplasma</taxon>
    </lineage>
</organism>
<proteinExistence type="predicted"/>
<dbReference type="EMBL" id="CP024962">
    <property type="protein sequence ID" value="ATZ16121.1"/>
    <property type="molecule type" value="Genomic_DNA"/>
</dbReference>
<dbReference type="AlphaFoldDB" id="A0A2K8NTN9"/>
<sequence length="306" mass="35109">MADYEMIFDYRSNKHYGNELMTLIKKEAAKSSYESWISRSKWDENYIPFALVNENGDILANLGIVRLYVYANQVRYQAVQLIGLLVNDDYKNQGLDKLLIQKVLAKYDDLVDLIYSYDPLINNLLNDEVGFANIIDCRWCKNWSETSGPTSLIAKRIDTTSTKELRNLWANIKHSARLSPTLSTSGDASIKIYNILKYFSRNVYYIPSKDVYVIFTIDKDVFKLIGVHSKCYIDWDELLKTIVPANIKKIEFGFMPPTSLGDVYHHEASEPITNYGPELGSLMIKVISGEINTSPNFFFPMLSRGK</sequence>
<dbReference type="OrthoDB" id="396394at2"/>
<dbReference type="Proteomes" id="UP000232222">
    <property type="component" value="Chromosome"/>
</dbReference>